<evidence type="ECO:0000313" key="10">
    <source>
        <dbReference type="Proteomes" id="UP000241808"/>
    </source>
</evidence>
<dbReference type="UniPathway" id="UPA00219"/>
<dbReference type="SUPFAM" id="SSF141523">
    <property type="entry name" value="L,D-transpeptidase catalytic domain-like"/>
    <property type="match status" value="1"/>
</dbReference>
<name>A0A2T4YXL3_9HYPH</name>
<gene>
    <name evidence="9" type="ORF">C8P69_1113</name>
</gene>
<comment type="similarity">
    <text evidence="2">Belongs to the YkuD family.</text>
</comment>
<reference evidence="9 10" key="1">
    <citation type="submission" date="2018-04" db="EMBL/GenBank/DDBJ databases">
        <title>Genomic Encyclopedia of Archaeal and Bacterial Type Strains, Phase II (KMG-II): from individual species to whole genera.</title>
        <authorList>
            <person name="Goeker M."/>
        </authorList>
    </citation>
    <scope>NUCLEOTIDE SEQUENCE [LARGE SCALE GENOMIC DNA]</scope>
    <source>
        <strain evidence="9 10">DSM 25521</strain>
    </source>
</reference>
<evidence type="ECO:0000256" key="6">
    <source>
        <dbReference type="ARBA" id="ARBA00023316"/>
    </source>
</evidence>
<protein>
    <submittedName>
        <fullName evidence="9">L,D-transpeptidase-like protein</fullName>
    </submittedName>
</protein>
<dbReference type="GO" id="GO:0008360">
    <property type="term" value="P:regulation of cell shape"/>
    <property type="evidence" value="ECO:0007669"/>
    <property type="project" value="UniProtKB-KW"/>
</dbReference>
<evidence type="ECO:0000256" key="5">
    <source>
        <dbReference type="ARBA" id="ARBA00022984"/>
    </source>
</evidence>
<evidence type="ECO:0000256" key="4">
    <source>
        <dbReference type="ARBA" id="ARBA00022960"/>
    </source>
</evidence>
<dbReference type="Gene3D" id="2.40.440.10">
    <property type="entry name" value="L,D-transpeptidase catalytic domain-like"/>
    <property type="match status" value="1"/>
</dbReference>
<dbReference type="RefSeq" id="WP_108179197.1">
    <property type="nucleotide sequence ID" value="NZ_PZZL01000011.1"/>
</dbReference>
<dbReference type="Proteomes" id="UP000241808">
    <property type="component" value="Unassembled WGS sequence"/>
</dbReference>
<dbReference type="AlphaFoldDB" id="A0A2T4YXL3"/>
<dbReference type="GO" id="GO:0071555">
    <property type="term" value="P:cell wall organization"/>
    <property type="evidence" value="ECO:0007669"/>
    <property type="project" value="UniProtKB-KW"/>
</dbReference>
<evidence type="ECO:0000259" key="8">
    <source>
        <dbReference type="Pfam" id="PF03734"/>
    </source>
</evidence>
<evidence type="ECO:0000256" key="2">
    <source>
        <dbReference type="ARBA" id="ARBA00005992"/>
    </source>
</evidence>
<dbReference type="InterPro" id="IPR038063">
    <property type="entry name" value="Transpep_catalytic_dom"/>
</dbReference>
<keyword evidence="10" id="KW-1185">Reference proteome</keyword>
<dbReference type="InterPro" id="IPR005490">
    <property type="entry name" value="LD_TPept_cat_dom"/>
</dbReference>
<dbReference type="CDD" id="cd16913">
    <property type="entry name" value="YkuD_like"/>
    <property type="match status" value="1"/>
</dbReference>
<comment type="caution">
    <text evidence="9">The sequence shown here is derived from an EMBL/GenBank/DDBJ whole genome shotgun (WGS) entry which is preliminary data.</text>
</comment>
<comment type="pathway">
    <text evidence="1">Cell wall biogenesis; peptidoglycan biosynthesis.</text>
</comment>
<evidence type="ECO:0000256" key="3">
    <source>
        <dbReference type="ARBA" id="ARBA00022679"/>
    </source>
</evidence>
<dbReference type="GO" id="GO:0004180">
    <property type="term" value="F:carboxypeptidase activity"/>
    <property type="evidence" value="ECO:0007669"/>
    <property type="project" value="UniProtKB-ARBA"/>
</dbReference>
<proteinExistence type="inferred from homology"/>
<keyword evidence="6" id="KW-0961">Cell wall biogenesis/degradation</keyword>
<dbReference type="Pfam" id="PF03734">
    <property type="entry name" value="YkuD"/>
    <property type="match status" value="1"/>
</dbReference>
<keyword evidence="5" id="KW-0573">Peptidoglycan synthesis</keyword>
<dbReference type="EMBL" id="PZZL01000011">
    <property type="protein sequence ID" value="PTM51075.1"/>
    <property type="molecule type" value="Genomic_DNA"/>
</dbReference>
<feature type="domain" description="L,D-TPase catalytic" evidence="8">
    <location>
        <begin position="26"/>
        <end position="82"/>
    </location>
</feature>
<evidence type="ECO:0000313" key="9">
    <source>
        <dbReference type="EMBL" id="PTM51075.1"/>
    </source>
</evidence>
<sequence>MRVVHGLAALIVGLLVWSAEAAAAIVVRVDKSTQTMRVIVDGEHRYTWAVSTGRAGYNTPNGTYAPQRLERSWYSRKYGMAPMPHSIRS</sequence>
<dbReference type="GO" id="GO:0016740">
    <property type="term" value="F:transferase activity"/>
    <property type="evidence" value="ECO:0007669"/>
    <property type="project" value="UniProtKB-KW"/>
</dbReference>
<evidence type="ECO:0000256" key="1">
    <source>
        <dbReference type="ARBA" id="ARBA00004752"/>
    </source>
</evidence>
<evidence type="ECO:0000256" key="7">
    <source>
        <dbReference type="SAM" id="SignalP"/>
    </source>
</evidence>
<feature type="signal peptide" evidence="7">
    <location>
        <begin position="1"/>
        <end position="23"/>
    </location>
</feature>
<organism evidence="9 10">
    <name type="scientific">Phreatobacter oligotrophus</name>
    <dbReference type="NCBI Taxonomy" id="1122261"/>
    <lineage>
        <taxon>Bacteria</taxon>
        <taxon>Pseudomonadati</taxon>
        <taxon>Pseudomonadota</taxon>
        <taxon>Alphaproteobacteria</taxon>
        <taxon>Hyphomicrobiales</taxon>
        <taxon>Phreatobacteraceae</taxon>
        <taxon>Phreatobacter</taxon>
    </lineage>
</organism>
<keyword evidence="4" id="KW-0133">Cell shape</keyword>
<dbReference type="OrthoDB" id="463216at2"/>
<keyword evidence="3" id="KW-0808">Transferase</keyword>
<keyword evidence="7" id="KW-0732">Signal</keyword>
<accession>A0A2T4YXL3</accession>
<dbReference type="GO" id="GO:0009252">
    <property type="term" value="P:peptidoglycan biosynthetic process"/>
    <property type="evidence" value="ECO:0007669"/>
    <property type="project" value="UniProtKB-UniPathway"/>
</dbReference>
<feature type="chain" id="PRO_5015446064" evidence="7">
    <location>
        <begin position="24"/>
        <end position="89"/>
    </location>
</feature>